<evidence type="ECO:0000256" key="1">
    <source>
        <dbReference type="SAM" id="MobiDB-lite"/>
    </source>
</evidence>
<evidence type="ECO:0000313" key="3">
    <source>
        <dbReference type="Proteomes" id="UP000288028"/>
    </source>
</evidence>
<accession>A0A430AQG4</accession>
<gene>
    <name evidence="2" type="ORF">CBF28_13675</name>
</gene>
<name>A0A430AQG4_9ENTE</name>
<dbReference type="GO" id="GO:0003677">
    <property type="term" value="F:DNA binding"/>
    <property type="evidence" value="ECO:0007669"/>
    <property type="project" value="InterPro"/>
</dbReference>
<dbReference type="AlphaFoldDB" id="A0A430AQG4"/>
<dbReference type="GO" id="GO:0008270">
    <property type="term" value="F:zinc ion binding"/>
    <property type="evidence" value="ECO:0007669"/>
    <property type="project" value="InterPro"/>
</dbReference>
<dbReference type="GO" id="GO:0006260">
    <property type="term" value="P:DNA replication"/>
    <property type="evidence" value="ECO:0007669"/>
    <property type="project" value="InterPro"/>
</dbReference>
<dbReference type="Proteomes" id="UP000288028">
    <property type="component" value="Unassembled WGS sequence"/>
</dbReference>
<dbReference type="OrthoDB" id="9803716at2"/>
<feature type="region of interest" description="Disordered" evidence="1">
    <location>
        <begin position="521"/>
        <end position="542"/>
    </location>
</feature>
<dbReference type="RefSeq" id="WP_126796166.1">
    <property type="nucleotide sequence ID" value="NZ_CP060721.1"/>
</dbReference>
<proteinExistence type="predicted"/>
<dbReference type="EMBL" id="NGKB01000018">
    <property type="protein sequence ID" value="RSU10362.1"/>
    <property type="molecule type" value="Genomic_DNA"/>
</dbReference>
<dbReference type="InterPro" id="IPR036977">
    <property type="entry name" value="DNA_primase_Znf_CHC2"/>
</dbReference>
<keyword evidence="3" id="KW-1185">Reference proteome</keyword>
<dbReference type="GeneID" id="95582119"/>
<protein>
    <recommendedName>
        <fullName evidence="4">DUF3991 domain-containing protein</fullName>
    </recommendedName>
</protein>
<feature type="compositionally biased region" description="Polar residues" evidence="1">
    <location>
        <begin position="523"/>
        <end position="536"/>
    </location>
</feature>
<comment type="caution">
    <text evidence="2">The sequence shown here is derived from an EMBL/GenBank/DDBJ whole genome shotgun (WGS) entry which is preliminary data.</text>
</comment>
<reference evidence="2 3" key="1">
    <citation type="submission" date="2017-05" db="EMBL/GenBank/DDBJ databases">
        <title>Vagococcus spp. assemblies.</title>
        <authorList>
            <person name="Gulvik C.A."/>
        </authorList>
    </citation>
    <scope>NUCLEOTIDE SEQUENCE [LARGE SCALE GENOMIC DNA]</scope>
    <source>
        <strain evidence="2 3">SS1714</strain>
    </source>
</reference>
<dbReference type="Pfam" id="PF13155">
    <property type="entry name" value="Toprim_2"/>
    <property type="match status" value="1"/>
</dbReference>
<evidence type="ECO:0000313" key="2">
    <source>
        <dbReference type="EMBL" id="RSU10362.1"/>
    </source>
</evidence>
<dbReference type="Gene3D" id="3.40.1360.10">
    <property type="match status" value="1"/>
</dbReference>
<organism evidence="2 3">
    <name type="scientific">Vagococcus carniphilus</name>
    <dbReference type="NCBI Taxonomy" id="218144"/>
    <lineage>
        <taxon>Bacteria</taxon>
        <taxon>Bacillati</taxon>
        <taxon>Bacillota</taxon>
        <taxon>Bacilli</taxon>
        <taxon>Lactobacillales</taxon>
        <taxon>Enterococcaceae</taxon>
        <taxon>Vagococcus</taxon>
    </lineage>
</organism>
<sequence length="548" mass="63087">MTKRVTQDEIEQAKNVDLVSLCQANGIDLFQRDSERNQLRWTEHDSLVINTKKNIFKWYSKDNVGGDAINFVREVLNIASFSEAVRFLNGQDYKQAEVVVEEEKPFDYYFRNESDFSNANDYLLNRGISSEIIDCLHQKGFLQEVKRYDKPVEKYVPHLAFVWAKDGVVAGTTTQNLTYDYDRFGESGKDKPKIVGHSEKDFGFNITLGKPESIYVFEGAVDLLSYWTMNPNLTNSFLCSLEGVKEQSVHNFLNYVILSKKTIPSDVYLSVDNDVAGHRLNDAFRGLEYSTPDGDTLKFHTNIPNDLVVPKDLKTLYQDSLTQLNSSMPIEYLAAIHKSITNFSEKHDIGNGMGYEKYFVCKEEKKKPEYSLEGAVKQVISDYDKQPTHGIEAVKEMIKIGGWLTLPEEKLFNKVVSYIDSYEKGNMQIEDNLKKDWNDVLTSKNQQSFDNKQHLFTNQRDERLKIIKDDTDSKKPFKGILERKDSAPVLFFEAENRKQAVTLAKNYGFYALDKEDSKKYKVNNPNKKAQSDQQAIPTKMKRQFVQTL</sequence>
<evidence type="ECO:0008006" key="4">
    <source>
        <dbReference type="Google" id="ProtNLM"/>
    </source>
</evidence>
<dbReference type="Gene3D" id="3.90.580.10">
    <property type="entry name" value="Zinc finger, CHC2-type domain"/>
    <property type="match status" value="1"/>
</dbReference>
<dbReference type="SUPFAM" id="SSF57783">
    <property type="entry name" value="Zinc beta-ribbon"/>
    <property type="match status" value="1"/>
</dbReference>